<name>A0A7G5MPB2_9FIRM</name>
<dbReference type="GO" id="GO:0005524">
    <property type="term" value="F:ATP binding"/>
    <property type="evidence" value="ECO:0007669"/>
    <property type="project" value="InterPro"/>
</dbReference>
<dbReference type="Pfam" id="PF00004">
    <property type="entry name" value="AAA"/>
    <property type="match status" value="1"/>
</dbReference>
<dbReference type="Gene3D" id="3.40.50.300">
    <property type="entry name" value="P-loop containing nucleotide triphosphate hydrolases"/>
    <property type="match status" value="1"/>
</dbReference>
<dbReference type="InterPro" id="IPR044960">
    <property type="entry name" value="RCA-like"/>
</dbReference>
<evidence type="ECO:0000313" key="3">
    <source>
        <dbReference type="EMBL" id="QMW76455.1"/>
    </source>
</evidence>
<accession>A0A7G5MPB2</accession>
<dbReference type="AlphaFoldDB" id="A0A7G5MPB2"/>
<comment type="similarity">
    <text evidence="1">Belongs to the RuBisCO activase family.</text>
</comment>
<organism evidence="3 4">
    <name type="scientific">Blautia producta</name>
    <dbReference type="NCBI Taxonomy" id="33035"/>
    <lineage>
        <taxon>Bacteria</taxon>
        <taxon>Bacillati</taxon>
        <taxon>Bacillota</taxon>
        <taxon>Clostridia</taxon>
        <taxon>Lachnospirales</taxon>
        <taxon>Lachnospiraceae</taxon>
        <taxon>Blautia</taxon>
    </lineage>
</organism>
<dbReference type="Proteomes" id="UP000515789">
    <property type="component" value="Chromosome"/>
</dbReference>
<reference evidence="3 4" key="1">
    <citation type="submission" date="2019-04" db="EMBL/GenBank/DDBJ databases">
        <authorList>
            <person name="Schori C."/>
            <person name="Ahrens C."/>
        </authorList>
    </citation>
    <scope>NUCLEOTIDE SEQUENCE [LARGE SCALE GENOMIC DNA]</scope>
    <source>
        <strain evidence="3 4">DSM 2950</strain>
    </source>
</reference>
<dbReference type="PANTHER" id="PTHR32429:SF11">
    <property type="entry name" value="RIBULOSE BISPHOSPHATE CARBOXYLASE_OXYGENASE ACTIVASE, CHLOROPLASTIC"/>
    <property type="match status" value="1"/>
</dbReference>
<dbReference type="GeneID" id="75052873"/>
<protein>
    <submittedName>
        <fullName evidence="3">AAA family ATPase</fullName>
    </submittedName>
</protein>
<dbReference type="SUPFAM" id="SSF52540">
    <property type="entry name" value="P-loop containing nucleoside triphosphate hydrolases"/>
    <property type="match status" value="1"/>
</dbReference>
<sequence length="305" mass="35740">MTGWKDIIPERFEKEIVLHAMRIICANIQDAPLILGIDGPPGEGKTYQCKLVLKRLGVKVFSLSAGQFESREAGEPAELIRDTYRMACEHVRTLEGNMAAIVIDDADVAFGNWGKMYQYTVNTQTVIGELMSLADRHIEEKDGEFLRVPIFMTGNDLSKIYSPLRRDGRMNFYYWEPNFEERVKMVYFLFDYLDENECKELVEYVENLCIEKHMNRVPIAFYSDLESHQYDETIWNQYVETKRNYFGSDIVSKIRISDQDINYSLTKLKEMAEKKLIQIKLSKMNHIDTKRFKQRRKHGNHTDSN</sequence>
<dbReference type="InterPro" id="IPR003959">
    <property type="entry name" value="ATPase_AAA_core"/>
</dbReference>
<proteinExistence type="inferred from homology"/>
<feature type="domain" description="ATPase AAA-type core" evidence="2">
    <location>
        <begin position="39"/>
        <end position="173"/>
    </location>
</feature>
<dbReference type="RefSeq" id="WP_018595577.1">
    <property type="nucleotide sequence ID" value="NZ_CABLBP010000003.1"/>
</dbReference>
<dbReference type="InterPro" id="IPR027417">
    <property type="entry name" value="P-loop_NTPase"/>
</dbReference>
<evidence type="ECO:0000259" key="2">
    <source>
        <dbReference type="Pfam" id="PF00004"/>
    </source>
</evidence>
<dbReference type="PANTHER" id="PTHR32429">
    <property type="match status" value="1"/>
</dbReference>
<evidence type="ECO:0000256" key="1">
    <source>
        <dbReference type="ARBA" id="ARBA00025781"/>
    </source>
</evidence>
<gene>
    <name evidence="3" type="ORF">E5259_01945</name>
</gene>
<dbReference type="EMBL" id="CP039126">
    <property type="protein sequence ID" value="QMW76455.1"/>
    <property type="molecule type" value="Genomic_DNA"/>
</dbReference>
<evidence type="ECO:0000313" key="4">
    <source>
        <dbReference type="Proteomes" id="UP000515789"/>
    </source>
</evidence>
<dbReference type="GO" id="GO:0016887">
    <property type="term" value="F:ATP hydrolysis activity"/>
    <property type="evidence" value="ECO:0007669"/>
    <property type="project" value="InterPro"/>
</dbReference>